<comment type="caution">
    <text evidence="2">The sequence shown here is derived from an EMBL/GenBank/DDBJ whole genome shotgun (WGS) entry which is preliminary data.</text>
</comment>
<dbReference type="InterPro" id="IPR000084">
    <property type="entry name" value="PE-PGRS_N"/>
</dbReference>
<accession>A0A1A0WFL2</accession>
<proteinExistence type="predicted"/>
<dbReference type="OrthoDB" id="4731653at2"/>
<name>A0A1A0WFL2_MYCPR</name>
<dbReference type="Proteomes" id="UP000094008">
    <property type="component" value="Unassembled WGS sequence"/>
</dbReference>
<dbReference type="RefSeq" id="WP_064878736.1">
    <property type="nucleotide sequence ID" value="NZ_LZSY01000020.1"/>
</dbReference>
<organism evidence="2 3">
    <name type="scientific">Mycolicibacterium peregrinum</name>
    <name type="common">Mycobacterium peregrinum</name>
    <dbReference type="NCBI Taxonomy" id="43304"/>
    <lineage>
        <taxon>Bacteria</taxon>
        <taxon>Bacillati</taxon>
        <taxon>Actinomycetota</taxon>
        <taxon>Actinomycetes</taxon>
        <taxon>Mycobacteriales</taxon>
        <taxon>Mycobacteriaceae</taxon>
        <taxon>Mycolicibacterium</taxon>
    </lineage>
</organism>
<dbReference type="Gene3D" id="1.10.287.850">
    <property type="entry name" value="HP0062-like domain"/>
    <property type="match status" value="1"/>
</dbReference>
<reference evidence="3" key="1">
    <citation type="submission" date="2016-06" db="EMBL/GenBank/DDBJ databases">
        <authorList>
            <person name="Sutton G."/>
            <person name="Brinkac L."/>
            <person name="Sanka R."/>
            <person name="Adams M."/>
            <person name="Lau E."/>
            <person name="Mehaffy C."/>
            <person name="Tameris M."/>
            <person name="Hatherill M."/>
            <person name="Hanekom W."/>
            <person name="Mahomed H."/>
            <person name="Mcshane H."/>
        </authorList>
    </citation>
    <scope>NUCLEOTIDE SEQUENCE [LARGE SCALE GENOMIC DNA]</scope>
    <source>
        <strain evidence="3">852002-10433_SCH5171157</strain>
    </source>
</reference>
<gene>
    <name evidence="2" type="ORF">A5779_15615</name>
</gene>
<dbReference type="EMBL" id="LZSY01000020">
    <property type="protein sequence ID" value="OBB97182.1"/>
    <property type="molecule type" value="Genomic_DNA"/>
</dbReference>
<dbReference type="Pfam" id="PF00934">
    <property type="entry name" value="PE"/>
    <property type="match status" value="1"/>
</dbReference>
<evidence type="ECO:0000313" key="3">
    <source>
        <dbReference type="Proteomes" id="UP000094008"/>
    </source>
</evidence>
<protein>
    <recommendedName>
        <fullName evidence="1">PE domain-containing protein</fullName>
    </recommendedName>
</protein>
<sequence>MANPNDFAMQPLEVADATKQLDELADRFDKLMQTEAPNLTVTASGRDEVSQQVASTLNEVHAAFTRSSDQGVNEVREVAATLRKHTDGVVAIDQDFAV</sequence>
<dbReference type="AlphaFoldDB" id="A0A1A0WFL2"/>
<feature type="domain" description="PE" evidence="1">
    <location>
        <begin position="9"/>
        <end position="91"/>
    </location>
</feature>
<evidence type="ECO:0000313" key="2">
    <source>
        <dbReference type="EMBL" id="OBB97182.1"/>
    </source>
</evidence>
<evidence type="ECO:0000259" key="1">
    <source>
        <dbReference type="Pfam" id="PF00934"/>
    </source>
</evidence>